<evidence type="ECO:0000313" key="1">
    <source>
        <dbReference type="EMBL" id="CAF5203246.1"/>
    </source>
</evidence>
<organism evidence="1 2">
    <name type="scientific">Rotaria magnacalcarata</name>
    <dbReference type="NCBI Taxonomy" id="392030"/>
    <lineage>
        <taxon>Eukaryota</taxon>
        <taxon>Metazoa</taxon>
        <taxon>Spiralia</taxon>
        <taxon>Gnathifera</taxon>
        <taxon>Rotifera</taxon>
        <taxon>Eurotatoria</taxon>
        <taxon>Bdelloidea</taxon>
        <taxon>Philodinida</taxon>
        <taxon>Philodinidae</taxon>
        <taxon>Rotaria</taxon>
    </lineage>
</organism>
<name>A0A8S3IMM7_9BILA</name>
<dbReference type="EMBL" id="CAJOBJ010347272">
    <property type="protein sequence ID" value="CAF5203246.1"/>
    <property type="molecule type" value="Genomic_DNA"/>
</dbReference>
<dbReference type="PANTHER" id="PTHR46954:SF1">
    <property type="entry name" value="C2H2-TYPE DOMAIN-CONTAINING PROTEIN"/>
    <property type="match status" value="1"/>
</dbReference>
<reference evidence="1" key="1">
    <citation type="submission" date="2021-02" db="EMBL/GenBank/DDBJ databases">
        <authorList>
            <person name="Nowell W R."/>
        </authorList>
    </citation>
    <scope>NUCLEOTIDE SEQUENCE</scope>
</reference>
<accession>A0A8S3IMM7</accession>
<comment type="caution">
    <text evidence="1">The sequence shown here is derived from an EMBL/GenBank/DDBJ whole genome shotgun (WGS) entry which is preliminary data.</text>
</comment>
<dbReference type="Proteomes" id="UP000681720">
    <property type="component" value="Unassembled WGS sequence"/>
</dbReference>
<evidence type="ECO:0000313" key="2">
    <source>
        <dbReference type="Proteomes" id="UP000681720"/>
    </source>
</evidence>
<dbReference type="AlphaFoldDB" id="A0A8S3IMM7"/>
<proteinExistence type="predicted"/>
<gene>
    <name evidence="1" type="ORF">GIL414_LOCUS77271</name>
</gene>
<sequence>MNFDLCLRPGQSAYNIVESRMAPLSHDLAGLILPHDYYGSHLNESGVTINVDLEKLNFRKAGQILAERWNQSVIDGFPCVAQYINPSATSEDEHRQVDIKIIMDDILRK</sequence>
<protein>
    <submittedName>
        <fullName evidence="1">Uncharacterized protein</fullName>
    </submittedName>
</protein>
<dbReference type="PANTHER" id="PTHR46954">
    <property type="entry name" value="C2H2-TYPE DOMAIN-CONTAINING PROTEIN"/>
    <property type="match status" value="1"/>
</dbReference>